<keyword evidence="7" id="KW-0406">Ion transport</keyword>
<keyword evidence="9 11" id="KW-0472">Membrane</keyword>
<evidence type="ECO:0000259" key="15">
    <source>
        <dbReference type="Pfam" id="PF07715"/>
    </source>
</evidence>
<dbReference type="GO" id="GO:0009279">
    <property type="term" value="C:cell outer membrane"/>
    <property type="evidence" value="ECO:0007669"/>
    <property type="project" value="UniProtKB-SubCell"/>
</dbReference>
<evidence type="ECO:0000313" key="17">
    <source>
        <dbReference type="Proteomes" id="UP000515292"/>
    </source>
</evidence>
<evidence type="ECO:0000256" key="8">
    <source>
        <dbReference type="ARBA" id="ARBA00023077"/>
    </source>
</evidence>
<dbReference type="PANTHER" id="PTHR32552">
    <property type="entry name" value="FERRICHROME IRON RECEPTOR-RELATED"/>
    <property type="match status" value="1"/>
</dbReference>
<dbReference type="InterPro" id="IPR036942">
    <property type="entry name" value="Beta-barrel_TonB_sf"/>
</dbReference>
<dbReference type="InterPro" id="IPR000531">
    <property type="entry name" value="Beta-barrel_TonB"/>
</dbReference>
<evidence type="ECO:0000313" key="16">
    <source>
        <dbReference type="EMBL" id="QMW23061.1"/>
    </source>
</evidence>
<dbReference type="Proteomes" id="UP000515292">
    <property type="component" value="Chromosome"/>
</dbReference>
<evidence type="ECO:0000256" key="4">
    <source>
        <dbReference type="ARBA" id="ARBA00022496"/>
    </source>
</evidence>
<dbReference type="AlphaFoldDB" id="A0A7G5II69"/>
<protein>
    <submittedName>
        <fullName evidence="16">TonB-dependent receptor</fullName>
    </submittedName>
</protein>
<accession>A0A7G5II69</accession>
<evidence type="ECO:0000256" key="12">
    <source>
        <dbReference type="RuleBase" id="RU003357"/>
    </source>
</evidence>
<keyword evidence="6" id="KW-0408">Iron</keyword>
<dbReference type="InterPro" id="IPR012910">
    <property type="entry name" value="Plug_dom"/>
</dbReference>
<feature type="domain" description="TonB-dependent receptor-like beta-barrel" evidence="14">
    <location>
        <begin position="274"/>
        <end position="770"/>
    </location>
</feature>
<dbReference type="RefSeq" id="WP_182296542.1">
    <property type="nucleotide sequence ID" value="NZ_CP059851.1"/>
</dbReference>
<feature type="chain" id="PRO_5028876994" evidence="13">
    <location>
        <begin position="25"/>
        <end position="805"/>
    </location>
</feature>
<keyword evidence="2 11" id="KW-0813">Transport</keyword>
<dbReference type="GO" id="GO:0006826">
    <property type="term" value="P:iron ion transport"/>
    <property type="evidence" value="ECO:0007669"/>
    <property type="project" value="UniProtKB-KW"/>
</dbReference>
<sequence>MQIAPMNIILASVSLLALTGAAQAQTAAKADTGGLEDIIVTAQKRAENIQDVSIAIQAVTAAGLERSGITDVSRIELITPGLTFARYGPDAKISLRGANSNNTFLDAAPSVGVFVDGVYKPRASQQTRAFFDVSRMEVLKGPQGTLYGRNTLAGAVNLYTNAPSTTGFAAGATVSYARFNTLRTEGFVNAPLSDSFAVRLAGYYERGDGYVKNLNGENLGTIDTVAFRGSARYAPAGGGDLTLRVTNVRERGNVAGLFAYTGVCRNLNAQGLTDPYGTTKDCRNPRRGAAGTRDFNPNDPHTVNKDFVHNDRIDEFNATLEGNYPLADTLDGKIIASYTDFKLDVGQDNDFSEAPIAADFLRERVKSYTLELQLASRDTGRFKYNLGGYASRDKIQFLSASLRYLVTDDFNNAIRPLVTTPDGITVRVLNPTPILVNQINMGDPTVANRNGRNSNTFQYVNVTTLGAFGQASYELIDSLRVVGAIRYSIDKKDSVNFNGPTSYRGPQFPLFAPITVDGFSTDPALATSRTKRDYSNVTWRGAVEFDAGEDVLVFAQVSTGFLSGSLATDGTTTGDQKSINYELGIKSRFMDNRVQFNGSIYHTKYKNLVTSFQRLNASGSVDTIAVNGGDIKTTGVEAALEILPVENFRVTLTANYLDSKFGAYSVLAPHQTVKGLGQPTARFISLRGLRPQFAPEFTASVIGAYDIDLGDMGRLTPQVQFFFSSAYSAQTQVSFLDNNGDQKAFTKTDLRVSWSSANDRFGIDAYVENIENSIVNQRTVYGGDGINQTTWSLPTNYGVRLRAKF</sequence>
<gene>
    <name evidence="16" type="ORF">H3309_00655</name>
</gene>
<evidence type="ECO:0000256" key="3">
    <source>
        <dbReference type="ARBA" id="ARBA00022452"/>
    </source>
</evidence>
<dbReference type="PROSITE" id="PS52016">
    <property type="entry name" value="TONB_DEPENDENT_REC_3"/>
    <property type="match status" value="1"/>
</dbReference>
<keyword evidence="17" id="KW-1185">Reference proteome</keyword>
<feature type="signal peptide" evidence="13">
    <location>
        <begin position="1"/>
        <end position="24"/>
    </location>
</feature>
<keyword evidence="8 12" id="KW-0798">TonB box</keyword>
<keyword evidence="16" id="KW-0675">Receptor</keyword>
<dbReference type="InterPro" id="IPR039426">
    <property type="entry name" value="TonB-dep_rcpt-like"/>
</dbReference>
<evidence type="ECO:0000256" key="2">
    <source>
        <dbReference type="ARBA" id="ARBA00022448"/>
    </source>
</evidence>
<keyword evidence="10 11" id="KW-0998">Cell outer membrane</keyword>
<dbReference type="PANTHER" id="PTHR32552:SF81">
    <property type="entry name" value="TONB-DEPENDENT OUTER MEMBRANE RECEPTOR"/>
    <property type="match status" value="1"/>
</dbReference>
<evidence type="ECO:0000256" key="9">
    <source>
        <dbReference type="ARBA" id="ARBA00023136"/>
    </source>
</evidence>
<evidence type="ECO:0000256" key="11">
    <source>
        <dbReference type="PROSITE-ProRule" id="PRU01360"/>
    </source>
</evidence>
<keyword evidence="4" id="KW-0410">Iron transport</keyword>
<proteinExistence type="inferred from homology"/>
<keyword evidence="5 11" id="KW-0812">Transmembrane</keyword>
<comment type="similarity">
    <text evidence="11 12">Belongs to the TonB-dependent receptor family.</text>
</comment>
<dbReference type="SUPFAM" id="SSF56935">
    <property type="entry name" value="Porins"/>
    <property type="match status" value="1"/>
</dbReference>
<keyword evidence="13" id="KW-0732">Signal</keyword>
<evidence type="ECO:0000256" key="13">
    <source>
        <dbReference type="SAM" id="SignalP"/>
    </source>
</evidence>
<keyword evidence="3 11" id="KW-1134">Transmembrane beta strand</keyword>
<evidence type="ECO:0000259" key="14">
    <source>
        <dbReference type="Pfam" id="PF00593"/>
    </source>
</evidence>
<evidence type="ECO:0000256" key="10">
    <source>
        <dbReference type="ARBA" id="ARBA00023237"/>
    </source>
</evidence>
<dbReference type="Gene3D" id="2.40.170.20">
    <property type="entry name" value="TonB-dependent receptor, beta-barrel domain"/>
    <property type="match status" value="2"/>
</dbReference>
<dbReference type="Pfam" id="PF07715">
    <property type="entry name" value="Plug"/>
    <property type="match status" value="1"/>
</dbReference>
<dbReference type="KEGG" id="sand:H3309_00655"/>
<name>A0A7G5II69_9SPHN</name>
<feature type="domain" description="TonB-dependent receptor plug" evidence="15">
    <location>
        <begin position="49"/>
        <end position="155"/>
    </location>
</feature>
<evidence type="ECO:0000256" key="1">
    <source>
        <dbReference type="ARBA" id="ARBA00004571"/>
    </source>
</evidence>
<dbReference type="EMBL" id="CP059851">
    <property type="protein sequence ID" value="QMW23061.1"/>
    <property type="molecule type" value="Genomic_DNA"/>
</dbReference>
<dbReference type="Pfam" id="PF00593">
    <property type="entry name" value="TonB_dep_Rec_b-barrel"/>
    <property type="match status" value="1"/>
</dbReference>
<reference evidence="16 17" key="1">
    <citation type="submission" date="2020-07" db="EMBL/GenBank/DDBJ databases">
        <title>Complete genome sequence for Sandaracinobacter sp. M6.</title>
        <authorList>
            <person name="Tang Y."/>
            <person name="Liu Q."/>
            <person name="Guo Z."/>
            <person name="Lei P."/>
            <person name="Huang B."/>
        </authorList>
    </citation>
    <scope>NUCLEOTIDE SEQUENCE [LARGE SCALE GENOMIC DNA]</scope>
    <source>
        <strain evidence="16 17">M6</strain>
    </source>
</reference>
<evidence type="ECO:0000256" key="7">
    <source>
        <dbReference type="ARBA" id="ARBA00023065"/>
    </source>
</evidence>
<organism evidence="16 17">
    <name type="scientific">Sandaracinobacteroides saxicola</name>
    <dbReference type="NCBI Taxonomy" id="2759707"/>
    <lineage>
        <taxon>Bacteria</taxon>
        <taxon>Pseudomonadati</taxon>
        <taxon>Pseudomonadota</taxon>
        <taxon>Alphaproteobacteria</taxon>
        <taxon>Sphingomonadales</taxon>
        <taxon>Sphingosinicellaceae</taxon>
        <taxon>Sandaracinobacteroides</taxon>
    </lineage>
</organism>
<evidence type="ECO:0000256" key="6">
    <source>
        <dbReference type="ARBA" id="ARBA00023004"/>
    </source>
</evidence>
<comment type="subcellular location">
    <subcellularLocation>
        <location evidence="1 11">Cell outer membrane</location>
        <topology evidence="1 11">Multi-pass membrane protein</topology>
    </subcellularLocation>
</comment>
<evidence type="ECO:0000256" key="5">
    <source>
        <dbReference type="ARBA" id="ARBA00022692"/>
    </source>
</evidence>